<dbReference type="PANTHER" id="PTHR13355">
    <property type="entry name" value="GLUCOSAMINE 6-PHOSPHATE N-ACETYLTRANSFERASE"/>
    <property type="match status" value="1"/>
</dbReference>
<proteinExistence type="predicted"/>
<dbReference type="EMBL" id="BAAACZ010000007">
    <property type="protein sequence ID" value="GAA0455225.1"/>
    <property type="molecule type" value="Genomic_DNA"/>
</dbReference>
<protein>
    <submittedName>
        <fullName evidence="2">GNAT family N-acetyltransferase</fullName>
    </submittedName>
</protein>
<gene>
    <name evidence="2" type="ORF">GCM10008935_07630</name>
</gene>
<reference evidence="2 3" key="1">
    <citation type="journal article" date="2019" name="Int. J. Syst. Evol. Microbiol.">
        <title>The Global Catalogue of Microorganisms (GCM) 10K type strain sequencing project: providing services to taxonomists for standard genome sequencing and annotation.</title>
        <authorList>
            <consortium name="The Broad Institute Genomics Platform"/>
            <consortium name="The Broad Institute Genome Sequencing Center for Infectious Disease"/>
            <person name="Wu L."/>
            <person name="Ma J."/>
        </authorList>
    </citation>
    <scope>NUCLEOTIDE SEQUENCE [LARGE SCALE GENOMIC DNA]</scope>
    <source>
        <strain evidence="2 3">JCM 14193</strain>
    </source>
</reference>
<name>A0ABN0ZQH2_9BACI</name>
<dbReference type="Gene3D" id="3.40.630.30">
    <property type="match status" value="1"/>
</dbReference>
<accession>A0ABN0ZQH2</accession>
<organism evidence="2 3">
    <name type="scientific">Alkalibacillus silvisoli</name>
    <dbReference type="NCBI Taxonomy" id="392823"/>
    <lineage>
        <taxon>Bacteria</taxon>
        <taxon>Bacillati</taxon>
        <taxon>Bacillota</taxon>
        <taxon>Bacilli</taxon>
        <taxon>Bacillales</taxon>
        <taxon>Bacillaceae</taxon>
        <taxon>Alkalibacillus</taxon>
    </lineage>
</organism>
<evidence type="ECO:0000313" key="3">
    <source>
        <dbReference type="Proteomes" id="UP001500740"/>
    </source>
</evidence>
<dbReference type="Proteomes" id="UP001500740">
    <property type="component" value="Unassembled WGS sequence"/>
</dbReference>
<keyword evidence="3" id="KW-1185">Reference proteome</keyword>
<evidence type="ECO:0000313" key="2">
    <source>
        <dbReference type="EMBL" id="GAA0455225.1"/>
    </source>
</evidence>
<dbReference type="InterPro" id="IPR016181">
    <property type="entry name" value="Acyl_CoA_acyltransferase"/>
</dbReference>
<dbReference type="RefSeq" id="WP_343781918.1">
    <property type="nucleotide sequence ID" value="NZ_BAAACZ010000007.1"/>
</dbReference>
<comment type="caution">
    <text evidence="2">The sequence shown here is derived from an EMBL/GenBank/DDBJ whole genome shotgun (WGS) entry which is preliminary data.</text>
</comment>
<evidence type="ECO:0000259" key="1">
    <source>
        <dbReference type="PROSITE" id="PS51186"/>
    </source>
</evidence>
<dbReference type="CDD" id="cd04301">
    <property type="entry name" value="NAT_SF"/>
    <property type="match status" value="1"/>
</dbReference>
<dbReference type="PROSITE" id="PS51186">
    <property type="entry name" value="GNAT"/>
    <property type="match status" value="1"/>
</dbReference>
<dbReference type="InterPro" id="IPR000182">
    <property type="entry name" value="GNAT_dom"/>
</dbReference>
<sequence length="142" mass="16495">MLNVQQTETKRQKDEVFDIRKVVFVEEQNVPLEEEMDEHDEHAIHFVGYTLERRPVAASRLRFVDEYGKLERIAVLKEERGNGFGRDIILAMEDIVRTKGLSKTKLNAQTYAEEFYKNLGYETISGEFMDAGIPHVTMVKDL</sequence>
<feature type="domain" description="N-acetyltransferase" evidence="1">
    <location>
        <begin position="2"/>
        <end position="142"/>
    </location>
</feature>
<dbReference type="Pfam" id="PF13673">
    <property type="entry name" value="Acetyltransf_10"/>
    <property type="match status" value="1"/>
</dbReference>
<dbReference type="SUPFAM" id="SSF55729">
    <property type="entry name" value="Acyl-CoA N-acyltransferases (Nat)"/>
    <property type="match status" value="1"/>
</dbReference>
<dbReference type="PANTHER" id="PTHR13355:SF11">
    <property type="entry name" value="GLUCOSAMINE 6-PHOSPHATE N-ACETYLTRANSFERASE"/>
    <property type="match status" value="1"/>
</dbReference>
<dbReference type="InterPro" id="IPR039143">
    <property type="entry name" value="GNPNAT1-like"/>
</dbReference>